<evidence type="ECO:0000256" key="2">
    <source>
        <dbReference type="ARBA" id="ARBA00023043"/>
    </source>
</evidence>
<dbReference type="InterPro" id="IPR054471">
    <property type="entry name" value="GPIID_WHD"/>
</dbReference>
<protein>
    <recommendedName>
        <fullName evidence="4">GPI inositol-deacylase winged helix domain-containing protein</fullName>
    </recommendedName>
</protein>
<dbReference type="Pfam" id="PF12796">
    <property type="entry name" value="Ank_2"/>
    <property type="match status" value="2"/>
</dbReference>
<gene>
    <name evidence="5" type="ORF">Asppvi_005527</name>
</gene>
<accession>A0A9P3EVB4</accession>
<dbReference type="OrthoDB" id="1577640at2759"/>
<evidence type="ECO:0000256" key="1">
    <source>
        <dbReference type="ARBA" id="ARBA00022737"/>
    </source>
</evidence>
<name>A0A9P3EVB4_9EURO</name>
<keyword evidence="2 3" id="KW-0040">ANK repeat</keyword>
<evidence type="ECO:0000313" key="5">
    <source>
        <dbReference type="EMBL" id="GIJ86635.1"/>
    </source>
</evidence>
<feature type="domain" description="GPI inositol-deacylase winged helix" evidence="4">
    <location>
        <begin position="47"/>
        <end position="123"/>
    </location>
</feature>
<feature type="repeat" description="ANK" evidence="3">
    <location>
        <begin position="263"/>
        <end position="285"/>
    </location>
</feature>
<keyword evidence="1" id="KW-0677">Repeat</keyword>
<dbReference type="SUPFAM" id="SSF48403">
    <property type="entry name" value="Ankyrin repeat"/>
    <property type="match status" value="1"/>
</dbReference>
<dbReference type="Proteomes" id="UP001043456">
    <property type="component" value="Unassembled WGS sequence"/>
</dbReference>
<dbReference type="PROSITE" id="PS50297">
    <property type="entry name" value="ANK_REP_REGION"/>
    <property type="match status" value="4"/>
</dbReference>
<feature type="repeat" description="ANK" evidence="3">
    <location>
        <begin position="431"/>
        <end position="463"/>
    </location>
</feature>
<feature type="repeat" description="ANK" evidence="3">
    <location>
        <begin position="296"/>
        <end position="328"/>
    </location>
</feature>
<dbReference type="Pfam" id="PF22939">
    <property type="entry name" value="WHD_GPIID"/>
    <property type="match status" value="1"/>
</dbReference>
<dbReference type="PANTHER" id="PTHR24171">
    <property type="entry name" value="ANKYRIN REPEAT DOMAIN-CONTAINING PROTEIN 39-RELATED"/>
    <property type="match status" value="1"/>
</dbReference>
<dbReference type="RefSeq" id="XP_043157381.1">
    <property type="nucleotide sequence ID" value="XM_043301446.1"/>
</dbReference>
<feature type="repeat" description="ANK" evidence="3">
    <location>
        <begin position="398"/>
        <end position="430"/>
    </location>
</feature>
<evidence type="ECO:0000259" key="4">
    <source>
        <dbReference type="Pfam" id="PF22939"/>
    </source>
</evidence>
<evidence type="ECO:0000256" key="3">
    <source>
        <dbReference type="PROSITE-ProRule" id="PRU00023"/>
    </source>
</evidence>
<dbReference type="EMBL" id="BHVY01000004">
    <property type="protein sequence ID" value="GIJ86635.1"/>
    <property type="molecule type" value="Genomic_DNA"/>
</dbReference>
<keyword evidence="6" id="KW-1185">Reference proteome</keyword>
<dbReference type="PRINTS" id="PR01415">
    <property type="entry name" value="ANKYRIN"/>
</dbReference>
<evidence type="ECO:0000313" key="6">
    <source>
        <dbReference type="Proteomes" id="UP001043456"/>
    </source>
</evidence>
<dbReference type="InterPro" id="IPR036770">
    <property type="entry name" value="Ankyrin_rpt-contain_sf"/>
</dbReference>
<comment type="caution">
    <text evidence="5">The sequence shown here is derived from an EMBL/GenBank/DDBJ whole genome shotgun (WGS) entry which is preliminary data.</text>
</comment>
<dbReference type="Gene3D" id="1.25.40.20">
    <property type="entry name" value="Ankyrin repeat-containing domain"/>
    <property type="match status" value="1"/>
</dbReference>
<proteinExistence type="predicted"/>
<dbReference type="GeneID" id="67004138"/>
<dbReference type="SMART" id="SM00248">
    <property type="entry name" value="ANK"/>
    <property type="match status" value="5"/>
</dbReference>
<organism evidence="5 6">
    <name type="scientific">Aspergillus pseudoviridinutans</name>
    <dbReference type="NCBI Taxonomy" id="1517512"/>
    <lineage>
        <taxon>Eukaryota</taxon>
        <taxon>Fungi</taxon>
        <taxon>Dikarya</taxon>
        <taxon>Ascomycota</taxon>
        <taxon>Pezizomycotina</taxon>
        <taxon>Eurotiomycetes</taxon>
        <taxon>Eurotiomycetidae</taxon>
        <taxon>Eurotiales</taxon>
        <taxon>Aspergillaceae</taxon>
        <taxon>Aspergillus</taxon>
        <taxon>Aspergillus subgen. Fumigati</taxon>
    </lineage>
</organism>
<dbReference type="AlphaFoldDB" id="A0A9P3EVB4"/>
<sequence>MDHLKRYLTPGDLEEALGRLPRERIGLGKVYDQAIDRIKSQSEPCWQMAMRVLSWLTYCKRALSAKELQHALGTRSGQRDLDRRSLPDIDIIDSVCAGLVVFDQNTRRIRLVHYTTKEYLLGHPSFRNSEAEITQTSLTYLSFEAFSSGRCTSPNDYKHRQELYPLHHYCAKYWTAHASAALDTSKELMTPIIAFLEKESNVHAAGQAVTVHSVLGYRPHWPDWVEFFPPRMTKVGLAAHSDSTSIITEYIRQNQDVDIRDPRGRTPLAYAAKAGHLDTTRVLLEPQRANPSWEMYGRTPLLHAASGGYEDVGHVLIQYGACLNYKDGFGYDASCAAASSGDIETMRLLLDHDAQINQRGLSNRRDGGSPFMDARCPGNKDAALFLERGAGPDFSNKGGDRILSAAARNNDEELVKLLLERGDQVDRKDNVGATPFEYAVGRGFLGIMQQLIKAGADVNMQKYHRAECASDGMPSGRRP</sequence>
<dbReference type="InterPro" id="IPR002110">
    <property type="entry name" value="Ankyrin_rpt"/>
</dbReference>
<dbReference type="PROSITE" id="PS50088">
    <property type="entry name" value="ANK_REPEAT"/>
    <property type="match status" value="4"/>
</dbReference>
<reference evidence="5 6" key="1">
    <citation type="submission" date="2018-10" db="EMBL/GenBank/DDBJ databases">
        <title>Pan-genome distribution and transcriptional activeness of fungal secondary metabolism genes in Aspergillus section Fumigati.</title>
        <authorList>
            <person name="Takahashi H."/>
            <person name="Umemura M."/>
            <person name="Ninomiya A."/>
            <person name="Kusuya Y."/>
            <person name="Urayama S."/>
            <person name="Shimizu M."/>
            <person name="Watanabe A."/>
            <person name="Kamei K."/>
            <person name="Yaguchi T."/>
            <person name="Hagiwara D."/>
        </authorList>
    </citation>
    <scope>NUCLEOTIDE SEQUENCE [LARGE SCALE GENOMIC DNA]</scope>
    <source>
        <strain evidence="5 6">IFM 55266</strain>
    </source>
</reference>